<evidence type="ECO:0000259" key="7">
    <source>
        <dbReference type="Pfam" id="PF07819"/>
    </source>
</evidence>
<dbReference type="EMBL" id="CAJPDT010000025">
    <property type="protein sequence ID" value="CAF9920488.1"/>
    <property type="molecule type" value="Genomic_DNA"/>
</dbReference>
<comment type="caution">
    <text evidence="10">The sequence shown here is derived from an EMBL/GenBank/DDBJ whole genome shotgun (WGS) entry which is preliminary data.</text>
</comment>
<feature type="domain" description="GPI inositol-deacylase winged helix" evidence="8">
    <location>
        <begin position="647"/>
        <end position="729"/>
    </location>
</feature>
<feature type="compositionally biased region" description="Low complexity" evidence="6">
    <location>
        <begin position="24"/>
        <end position="33"/>
    </location>
</feature>
<feature type="region of interest" description="Disordered" evidence="6">
    <location>
        <begin position="1"/>
        <end position="37"/>
    </location>
</feature>
<dbReference type="Proteomes" id="UP000664534">
    <property type="component" value="Unassembled WGS sequence"/>
</dbReference>
<dbReference type="PROSITE" id="PS50082">
    <property type="entry name" value="WD_REPEATS_2"/>
    <property type="match status" value="1"/>
</dbReference>
<dbReference type="SMART" id="SM00320">
    <property type="entry name" value="WD40"/>
    <property type="match status" value="3"/>
</dbReference>
<name>A0A8H3FEH4_9LECA</name>
<organism evidence="10 11">
    <name type="scientific">Imshaugia aleurites</name>
    <dbReference type="NCBI Taxonomy" id="172621"/>
    <lineage>
        <taxon>Eukaryota</taxon>
        <taxon>Fungi</taxon>
        <taxon>Dikarya</taxon>
        <taxon>Ascomycota</taxon>
        <taxon>Pezizomycotina</taxon>
        <taxon>Lecanoromycetes</taxon>
        <taxon>OSLEUM clade</taxon>
        <taxon>Lecanoromycetidae</taxon>
        <taxon>Lecanorales</taxon>
        <taxon>Lecanorineae</taxon>
        <taxon>Parmeliaceae</taxon>
        <taxon>Imshaugia</taxon>
    </lineage>
</organism>
<dbReference type="GO" id="GO:0005789">
    <property type="term" value="C:endoplasmic reticulum membrane"/>
    <property type="evidence" value="ECO:0007669"/>
    <property type="project" value="UniProtKB-SubCell"/>
</dbReference>
<evidence type="ECO:0000313" key="10">
    <source>
        <dbReference type="EMBL" id="CAF9920488.1"/>
    </source>
</evidence>
<dbReference type="OrthoDB" id="194358at2759"/>
<dbReference type="InterPro" id="IPR001680">
    <property type="entry name" value="WD40_rpt"/>
</dbReference>
<dbReference type="GO" id="GO:0015031">
    <property type="term" value="P:protein transport"/>
    <property type="evidence" value="ECO:0007669"/>
    <property type="project" value="UniProtKB-KW"/>
</dbReference>
<keyword evidence="5" id="KW-0813">Transport</keyword>
<evidence type="ECO:0000256" key="2">
    <source>
        <dbReference type="ARBA" id="ARBA00015856"/>
    </source>
</evidence>
<evidence type="ECO:0000259" key="9">
    <source>
        <dbReference type="Pfam" id="PF24883"/>
    </source>
</evidence>
<dbReference type="InterPro" id="IPR012908">
    <property type="entry name" value="PGAP1-ab_dom-like"/>
</dbReference>
<dbReference type="Gene3D" id="3.40.50.1820">
    <property type="entry name" value="alpha/beta hydrolase"/>
    <property type="match status" value="1"/>
</dbReference>
<keyword evidence="5" id="KW-0653">Protein transport</keyword>
<dbReference type="GO" id="GO:0016788">
    <property type="term" value="F:hydrolase activity, acting on ester bonds"/>
    <property type="evidence" value="ECO:0007669"/>
    <property type="project" value="InterPro"/>
</dbReference>
<evidence type="ECO:0000256" key="6">
    <source>
        <dbReference type="SAM" id="MobiDB-lite"/>
    </source>
</evidence>
<keyword evidence="5" id="KW-0256">Endoplasmic reticulum</keyword>
<keyword evidence="5" id="KW-0472">Membrane</keyword>
<dbReference type="Pfam" id="PF22939">
    <property type="entry name" value="WHD_GPIID"/>
    <property type="match status" value="1"/>
</dbReference>
<dbReference type="EC" id="3.1.-.-" evidence="5"/>
<dbReference type="InterPro" id="IPR027417">
    <property type="entry name" value="P-loop_NTPase"/>
</dbReference>
<feature type="domain" description="GPI inositol-deacylase PGAP1-like alpha/beta" evidence="7">
    <location>
        <begin position="86"/>
        <end position="212"/>
    </location>
</feature>
<feature type="compositionally biased region" description="Polar residues" evidence="6">
    <location>
        <begin position="1"/>
        <end position="13"/>
    </location>
</feature>
<dbReference type="InterPro" id="IPR054471">
    <property type="entry name" value="GPIID_WHD"/>
</dbReference>
<reference evidence="10" key="1">
    <citation type="submission" date="2021-03" db="EMBL/GenBank/DDBJ databases">
        <authorList>
            <person name="Tagirdzhanova G."/>
        </authorList>
    </citation>
    <scope>NUCLEOTIDE SEQUENCE</scope>
</reference>
<evidence type="ECO:0000256" key="1">
    <source>
        <dbReference type="ARBA" id="ARBA00003496"/>
    </source>
</evidence>
<evidence type="ECO:0000256" key="4">
    <source>
        <dbReference type="PROSITE-ProRule" id="PRU00221"/>
    </source>
</evidence>
<keyword evidence="5" id="KW-0378">Hydrolase</keyword>
<dbReference type="Pfam" id="PF07819">
    <property type="entry name" value="PGAP1"/>
    <property type="match status" value="1"/>
</dbReference>
<dbReference type="SUPFAM" id="SSF52540">
    <property type="entry name" value="P-loop containing nucleoside triphosphate hydrolases"/>
    <property type="match status" value="1"/>
</dbReference>
<comment type="function">
    <text evidence="1 5">Involved in inositol deacylation of GPI-anchored proteins which plays important roles in the quality control and ER-associated degradation of GPI-anchored proteins.</text>
</comment>
<dbReference type="PANTHER" id="PTHR10039:SF16">
    <property type="entry name" value="GPI INOSITOL-DEACYLASE"/>
    <property type="match status" value="1"/>
</dbReference>
<dbReference type="SUPFAM" id="SSF50998">
    <property type="entry name" value="Quinoprotein alcohol dehydrogenase-like"/>
    <property type="match status" value="1"/>
</dbReference>
<dbReference type="PANTHER" id="PTHR10039">
    <property type="entry name" value="AMELOGENIN"/>
    <property type="match status" value="1"/>
</dbReference>
<protein>
    <recommendedName>
        <fullName evidence="2 5">GPI inositol-deacylase</fullName>
        <ecNumber evidence="5">3.1.-.-</ecNumber>
    </recommendedName>
</protein>
<dbReference type="InterPro" id="IPR056884">
    <property type="entry name" value="NPHP3-like_N"/>
</dbReference>
<accession>A0A8H3FEH4</accession>
<dbReference type="Gene3D" id="3.40.50.300">
    <property type="entry name" value="P-loop containing nucleotide triphosphate hydrolases"/>
    <property type="match status" value="1"/>
</dbReference>
<dbReference type="InterPro" id="IPR011047">
    <property type="entry name" value="Quinoprotein_ADH-like_sf"/>
</dbReference>
<evidence type="ECO:0000256" key="3">
    <source>
        <dbReference type="ARBA" id="ARBA00022737"/>
    </source>
</evidence>
<sequence>MSISNDSYTQSLTWEAPPRHRSSADNSSDTSATIVEPISRPGLPFLKKRFTSSWARKNTDSDDEKADRGPLGLRLLHSSPEPLIDIIFVHGLRGGSKKTWRKGNDPRNFWPQLWLPVEPELHNANIHSFGYDSDWASTKSSILNVHDFGQSLLEEMRNSPYLRDKGNGPILMIGHSMGGLVIKKAFVLANIIPEFQERIRCMFFLATPHRGSDYAAVLNNILTISGIMSSRHYITDITTGSTSAQLINEDFGKHASDLPIFSFYETLQMKLGISSSLIVEKNSAILGLGFRRERVQYLNANHRDICKFDSPDDPNYVTLKNAIISATQDILKDCIETTMQESRERMKVLQSFLGISDHPDEHYHRVEGSCQWIDARDDFQEWRDPAGELVRDEIPAPEKNPSIFWVAANPGTGKTYLAAHVIDELDQFQLECSYYFFHIGNKSSRSLGNFLRSIAYQMAMSNAFVREKLVGLCKEGSTFDKDDAATIWTKVFKRGIFQARISTPQYWVIDAIDECSKYQELFTLIKGIQLSFPLRIFITSRKIPELQRIHRSLEASVSITCIEVSAEDSTSDIDCYIQERVRNLANDLVGGKIDIAKTLLRKSNTCFLWVRLVLDELEKVYTTESITQILQSIPEGMVPYYERTVRTMAENTLEKHVARAVLVWVVASSRNLFISELSNALKLDINTVLPSAKSAVEGLCGQLIFVDHQSGMVSLVHTTVREFLLSESAGEFYISKPRAHERIALTCLKLLSSGEMKPPRSQRMLSQARKNQELSPLTNYAITQFSEHVYSASAETDDILIALDLFLKTNILSWIERVAQMGDLYPLIRVSKNLKGYLDRRAKYISPLSSQVQIVDSWSTDLSRIATKFGSALLQDPSSIYFVIPPFCPLDSTIYKQFAKRPGPLGLSVVGHKENAWDDCVASVNFGEDSIAAAVSCGENLIAVGMESGDINLFNRRSCQKDSEIHQKHPIDLIHFTDSSIAACTTRSVVLMDRMGKTIWQIRLRFRRILLTSSPNAVIAVSQHGHVLKWDLSTGALLGEQVFAYTSPDDDGDNEPAVKAPDVASLSADMETLALAYRWGTVCIFEVASGEVIAWPRDKYNRLAPVLLFNPNPNISLLLIIYTDHELALYETDTGALVSAQETSSTAGILSASCSPDGRTLATVDKQGVLQIWDFESLSLLYHVLSPATSFRILNFVSDGSSVVDVTDSGMRIWNPATLIRKNIEEDQSISDDALYLTATEGEYETRRVSKITALCVHPSLPVVFAGKHTGQVIAFDTKTGLQSAVLYTHPHSAFVSGVAISQNGVMASSDVNCVVQVYNLKQALSPAHLYTYSAAGIKGRIKQLCFSTRGDYLLVATTQSDQVYSMKNGSCVGSLQFEHGERKVWRWLQLPSPLKQSEQFALIHDHILTKFSASAFPLKIDDTEADIHYDVGEGNDETDINSAIIHPETQTLVLDVRYASGYVSSSSMFLFDLSKMTLLSDLLPKYCKHFIGVIERTRSFIFLHQNSWLCSIDIANLALGRYIQHFYVPNEYMSVRHEVLPVRTADDNVVFCLHGELAVVINGLIFRETKALEFQCTV</sequence>
<comment type="similarity">
    <text evidence="5">Belongs to the GPI inositol-deacylase family.</text>
</comment>
<feature type="repeat" description="WD" evidence="4">
    <location>
        <begin position="1142"/>
        <end position="1183"/>
    </location>
</feature>
<evidence type="ECO:0000259" key="8">
    <source>
        <dbReference type="Pfam" id="PF22939"/>
    </source>
</evidence>
<dbReference type="Pfam" id="PF24883">
    <property type="entry name" value="NPHP3_N"/>
    <property type="match status" value="1"/>
</dbReference>
<keyword evidence="11" id="KW-1185">Reference proteome</keyword>
<gene>
    <name evidence="10" type="ORF">IMSHALPRED_004925</name>
</gene>
<keyword evidence="3" id="KW-0677">Repeat</keyword>
<feature type="domain" description="Nephrocystin 3-like N-terminal" evidence="9">
    <location>
        <begin position="368"/>
        <end position="541"/>
    </location>
</feature>
<comment type="subcellular location">
    <subcellularLocation>
        <location evidence="5">Endoplasmic reticulum membrane</location>
    </subcellularLocation>
</comment>
<evidence type="ECO:0000313" key="11">
    <source>
        <dbReference type="Proteomes" id="UP000664534"/>
    </source>
</evidence>
<dbReference type="SUPFAM" id="SSF53474">
    <property type="entry name" value="alpha/beta-Hydrolases"/>
    <property type="match status" value="1"/>
</dbReference>
<dbReference type="InterPro" id="IPR029058">
    <property type="entry name" value="AB_hydrolase_fold"/>
</dbReference>
<evidence type="ECO:0000256" key="5">
    <source>
        <dbReference type="RuleBase" id="RU365011"/>
    </source>
</evidence>
<dbReference type="InterPro" id="IPR015943">
    <property type="entry name" value="WD40/YVTN_repeat-like_dom_sf"/>
</dbReference>
<dbReference type="Gene3D" id="2.130.10.10">
    <property type="entry name" value="YVTN repeat-like/Quinoprotein amine dehydrogenase"/>
    <property type="match status" value="3"/>
</dbReference>
<keyword evidence="4" id="KW-0853">WD repeat</keyword>
<proteinExistence type="inferred from homology"/>